<name>A0A085NU22_9BILA</name>
<sequence length="112" mass="12697">MTRGALGLDSLRSSGSAFCPRRSAQCFAHSDCKSQSLCFESRCIAATRVRGSLPCNKDRHCKKSDIPWRNRGRGCKCGRCYELKSSSRITREFGRFSSEKSRVIRNRVIRDT</sequence>
<dbReference type="EMBL" id="KL363182">
    <property type="protein sequence ID" value="KFD58939.1"/>
    <property type="molecule type" value="Genomic_DNA"/>
</dbReference>
<evidence type="ECO:0000313" key="3">
    <source>
        <dbReference type="Proteomes" id="UP000030764"/>
    </source>
</evidence>
<dbReference type="AlphaFoldDB" id="A0A085NU22"/>
<evidence type="ECO:0000313" key="2">
    <source>
        <dbReference type="EMBL" id="KFD72968.1"/>
    </source>
</evidence>
<evidence type="ECO:0000313" key="1">
    <source>
        <dbReference type="EMBL" id="KFD58939.1"/>
    </source>
</evidence>
<organism evidence="2">
    <name type="scientific">Trichuris suis</name>
    <name type="common">pig whipworm</name>
    <dbReference type="NCBI Taxonomy" id="68888"/>
    <lineage>
        <taxon>Eukaryota</taxon>
        <taxon>Metazoa</taxon>
        <taxon>Ecdysozoa</taxon>
        <taxon>Nematoda</taxon>
        <taxon>Enoplea</taxon>
        <taxon>Dorylaimia</taxon>
        <taxon>Trichinellida</taxon>
        <taxon>Trichuridae</taxon>
        <taxon>Trichuris</taxon>
    </lineage>
</organism>
<keyword evidence="3" id="KW-1185">Reference proteome</keyword>
<dbReference type="Proteomes" id="UP000030758">
    <property type="component" value="Unassembled WGS sequence"/>
</dbReference>
<gene>
    <name evidence="1" type="ORF">M513_00102</name>
    <name evidence="2" type="ORF">M514_00102</name>
</gene>
<dbReference type="EMBL" id="KL367475">
    <property type="protein sequence ID" value="KFD72968.1"/>
    <property type="molecule type" value="Genomic_DNA"/>
</dbReference>
<reference evidence="2 3" key="1">
    <citation type="journal article" date="2014" name="Nat. Genet.">
        <title>Genome and transcriptome of the porcine whipworm Trichuris suis.</title>
        <authorList>
            <person name="Jex A.R."/>
            <person name="Nejsum P."/>
            <person name="Schwarz E.M."/>
            <person name="Hu L."/>
            <person name="Young N.D."/>
            <person name="Hall R.S."/>
            <person name="Korhonen P.K."/>
            <person name="Liao S."/>
            <person name="Thamsborg S."/>
            <person name="Xia J."/>
            <person name="Xu P."/>
            <person name="Wang S."/>
            <person name="Scheerlinck J.P."/>
            <person name="Hofmann A."/>
            <person name="Sternberg P.W."/>
            <person name="Wang J."/>
            <person name="Gasser R.B."/>
        </authorList>
    </citation>
    <scope>NUCLEOTIDE SEQUENCE [LARGE SCALE GENOMIC DNA]</scope>
    <source>
        <strain evidence="2">DCEP-RM93F</strain>
        <strain evidence="1">DCEP-RM93M</strain>
    </source>
</reference>
<protein>
    <submittedName>
        <fullName evidence="2">Uncharacterized protein</fullName>
    </submittedName>
</protein>
<proteinExistence type="predicted"/>
<dbReference type="Proteomes" id="UP000030764">
    <property type="component" value="Unassembled WGS sequence"/>
</dbReference>
<accession>A0A085NU22</accession>